<accession>A0ABV2GBD6</accession>
<keyword evidence="1" id="KW-0175">Coiled coil</keyword>
<sequence>MPLFLNFQLFQFGMIKAAAGKGNFVRASGLSACFESESGMMKKKSVSVNLLLLVMIFLAACNSPESGSGIDPADEFEDYKTEGIEPLYERSWKLAEMGGHFNSMIAETENARTYIMDEMIPYAEETKELAESLQDELVTKEIQDVNKVTIDQLDLTIESFHKQAEFLELHIHPVSDESYAKSEEVYAEVMELQEQIDEKTAEYDTKVKELESKYGS</sequence>
<evidence type="ECO:0000313" key="2">
    <source>
        <dbReference type="EMBL" id="MET3575595.1"/>
    </source>
</evidence>
<name>A0ABV2GBD6_9BACL</name>
<dbReference type="RefSeq" id="WP_354196886.1">
    <property type="nucleotide sequence ID" value="NZ_JBEPLW010000009.1"/>
</dbReference>
<evidence type="ECO:0000313" key="3">
    <source>
        <dbReference type="Proteomes" id="UP001549099"/>
    </source>
</evidence>
<evidence type="ECO:0000256" key="1">
    <source>
        <dbReference type="SAM" id="Coils"/>
    </source>
</evidence>
<keyword evidence="3" id="KW-1185">Reference proteome</keyword>
<dbReference type="Proteomes" id="UP001549099">
    <property type="component" value="Unassembled WGS sequence"/>
</dbReference>
<proteinExistence type="predicted"/>
<comment type="caution">
    <text evidence="2">The sequence shown here is derived from an EMBL/GenBank/DDBJ whole genome shotgun (WGS) entry which is preliminary data.</text>
</comment>
<feature type="coiled-coil region" evidence="1">
    <location>
        <begin position="182"/>
        <end position="209"/>
    </location>
</feature>
<organism evidence="2 3">
    <name type="scientific">Bhargavaea ullalensis</name>
    <dbReference type="NCBI Taxonomy" id="1265685"/>
    <lineage>
        <taxon>Bacteria</taxon>
        <taxon>Bacillati</taxon>
        <taxon>Bacillota</taxon>
        <taxon>Bacilli</taxon>
        <taxon>Bacillales</taxon>
        <taxon>Caryophanaceae</taxon>
        <taxon>Bhargavaea</taxon>
    </lineage>
</organism>
<gene>
    <name evidence="2" type="ORF">ABID49_001500</name>
</gene>
<protein>
    <submittedName>
        <fullName evidence="2">Small secreted protein</fullName>
    </submittedName>
</protein>
<dbReference type="EMBL" id="JBEPLW010000009">
    <property type="protein sequence ID" value="MET3575595.1"/>
    <property type="molecule type" value="Genomic_DNA"/>
</dbReference>
<reference evidence="2 3" key="1">
    <citation type="submission" date="2024-06" db="EMBL/GenBank/DDBJ databases">
        <title>Genomic Encyclopedia of Type Strains, Phase IV (KMG-IV): sequencing the most valuable type-strain genomes for metagenomic binning, comparative biology and taxonomic classification.</title>
        <authorList>
            <person name="Goeker M."/>
        </authorList>
    </citation>
    <scope>NUCLEOTIDE SEQUENCE [LARGE SCALE GENOMIC DNA]</scope>
    <source>
        <strain evidence="2 3">DSM 26128</strain>
    </source>
</reference>